<evidence type="ECO:0000256" key="3">
    <source>
        <dbReference type="ARBA" id="ARBA00023125"/>
    </source>
</evidence>
<dbReference type="PROSITE" id="PS00486">
    <property type="entry name" value="DNA_MISMATCH_REPAIR_2"/>
    <property type="match status" value="1"/>
</dbReference>
<name>A0A5J9VB02_9POAL</name>
<proteinExistence type="predicted"/>
<dbReference type="Gramene" id="TVU32050">
    <property type="protein sequence ID" value="TVU32050"/>
    <property type="gene ID" value="EJB05_23766"/>
</dbReference>
<dbReference type="SMART" id="SM00533">
    <property type="entry name" value="MUTSd"/>
    <property type="match status" value="1"/>
</dbReference>
<dbReference type="GO" id="GO:0006298">
    <property type="term" value="P:mismatch repair"/>
    <property type="evidence" value="ECO:0007669"/>
    <property type="project" value="InterPro"/>
</dbReference>
<sequence>MLRLFPTVFTSPLLYPPASSVHLRTRRLLPLRLRLRVRAFAAAASSPSARSLSLLEWGKVCDAVASFAGTAHGRDATKKQLWEVEDVSYEQSRRLLQETEAAVWLLDNAGGAMDFSGLDTVAVESAIHCVSGGAVIKGLEAIAVAVLMLFVESLQINIKAAMKQDEDSHNRLMPLTETVLDAVINKSLVKSIQDIVDDDGSVKDTASTELRRYRERVQLLENKLYQLMDRLMRNAESETSLSEVCIVNGRCCIRTTGDKSSNFDGLLLSSGSDAGSMVEPIAAVPLNDELQEARALVVKAELDVLSKLTDKILLELESIQSLLQETIKLDKVTARAKYSIAHDGTIPDLYLPNCQRETVTSATDGSVNTTSSVHHPKKSWKLYMENAYHPLLLQQHQENLRQAKRDVANAKAEIRRRKIYGQDIEDEDQLASHLDAMKLRVSQLEKARPVPVDFMIAEETTVLVITGPNTGGKTISLKTVGLASLMAKIGLYILASEPVKIPWFNAVYADIGDEQSLTQSLSTFSGHLKNIGAIRAQSTSESLVLLDEVGAGTNPLEGAALGMSLLESFAEAGSFLTLATTHHGELKTLKYSNGSFENACVEFDEENLKPTFKILWGIPGRSNAINIAERLGLPLDIIESSRRLLGTAGAEINALIMDMERFKQEYQHHLREAQHLLMQSKVLHDNLELAQKNIADHTSAQSKRKARVVSEYAVMARSIIRKKFQELQEAAIAERMIEEEKAAKNTKSERVKDPEPIGNSAIGKTQKTDTKLVAAANGGEDGIPEVGDLVYVPKLRNQATVVKIDPSKDELQVQAGMMKLKLKFKDVKIQKKVSR</sequence>
<evidence type="ECO:0000256" key="5">
    <source>
        <dbReference type="SAM" id="MobiDB-lite"/>
    </source>
</evidence>
<feature type="coiled-coil region" evidence="4">
    <location>
        <begin position="652"/>
        <end position="679"/>
    </location>
</feature>
<comment type="caution">
    <text evidence="7">The sequence shown here is derived from an EMBL/GenBank/DDBJ whole genome shotgun (WGS) entry which is preliminary data.</text>
</comment>
<evidence type="ECO:0000256" key="1">
    <source>
        <dbReference type="ARBA" id="ARBA00022741"/>
    </source>
</evidence>
<dbReference type="GO" id="GO:0005524">
    <property type="term" value="F:ATP binding"/>
    <property type="evidence" value="ECO:0007669"/>
    <property type="project" value="UniProtKB-KW"/>
</dbReference>
<dbReference type="PIRSF" id="PIRSF005814">
    <property type="entry name" value="MutS_YshD"/>
    <property type="match status" value="1"/>
</dbReference>
<dbReference type="Gene3D" id="3.40.50.300">
    <property type="entry name" value="P-loop containing nucleotide triphosphate hydrolases"/>
    <property type="match status" value="1"/>
</dbReference>
<dbReference type="OrthoDB" id="1924787at2759"/>
<dbReference type="SUPFAM" id="SSF52540">
    <property type="entry name" value="P-loop containing nucleoside triphosphate hydrolases"/>
    <property type="match status" value="1"/>
</dbReference>
<dbReference type="GO" id="GO:0030983">
    <property type="term" value="F:mismatched DNA binding"/>
    <property type="evidence" value="ECO:0007669"/>
    <property type="project" value="InterPro"/>
</dbReference>
<feature type="coiled-coil region" evidence="4">
    <location>
        <begin position="203"/>
        <end position="230"/>
    </location>
</feature>
<keyword evidence="1" id="KW-0547">Nucleotide-binding</keyword>
<dbReference type="InterPro" id="IPR005747">
    <property type="entry name" value="MutS2"/>
</dbReference>
<dbReference type="InterPro" id="IPR000432">
    <property type="entry name" value="DNA_mismatch_repair_MutS_C"/>
</dbReference>
<feature type="region of interest" description="Disordered" evidence="5">
    <location>
        <begin position="741"/>
        <end position="763"/>
    </location>
</feature>
<dbReference type="FunFam" id="3.40.50.300:FF:001241">
    <property type="entry name" value="Endonuclease MutS2 isoform X1"/>
    <property type="match status" value="1"/>
</dbReference>
<protein>
    <recommendedName>
        <fullName evidence="6">DNA mismatch repair proteins mutS family domain-containing protein</fullName>
    </recommendedName>
</protein>
<reference evidence="7 8" key="1">
    <citation type="journal article" date="2019" name="Sci. Rep.">
        <title>A high-quality genome of Eragrostis curvula grass provides insights into Poaceae evolution and supports new strategies to enhance forage quality.</title>
        <authorList>
            <person name="Carballo J."/>
            <person name="Santos B.A.C.M."/>
            <person name="Zappacosta D."/>
            <person name="Garbus I."/>
            <person name="Selva J.P."/>
            <person name="Gallo C.A."/>
            <person name="Diaz A."/>
            <person name="Albertini E."/>
            <person name="Caccamo M."/>
            <person name="Echenique V."/>
        </authorList>
    </citation>
    <scope>NUCLEOTIDE SEQUENCE [LARGE SCALE GENOMIC DNA]</scope>
    <source>
        <strain evidence="8">cv. Victoria</strain>
        <tissue evidence="7">Leaf</tissue>
    </source>
</reference>
<dbReference type="PANTHER" id="PTHR48466">
    <property type="entry name" value="OS10G0509000 PROTEIN-RELATED"/>
    <property type="match status" value="1"/>
</dbReference>
<dbReference type="InterPro" id="IPR027417">
    <property type="entry name" value="P-loop_NTPase"/>
</dbReference>
<dbReference type="SMART" id="SM00534">
    <property type="entry name" value="MUTSac"/>
    <property type="match status" value="1"/>
</dbReference>
<accession>A0A5J9VB02</accession>
<organism evidence="7 8">
    <name type="scientific">Eragrostis curvula</name>
    <name type="common">weeping love grass</name>
    <dbReference type="NCBI Taxonomy" id="38414"/>
    <lineage>
        <taxon>Eukaryota</taxon>
        <taxon>Viridiplantae</taxon>
        <taxon>Streptophyta</taxon>
        <taxon>Embryophyta</taxon>
        <taxon>Tracheophyta</taxon>
        <taxon>Spermatophyta</taxon>
        <taxon>Magnoliopsida</taxon>
        <taxon>Liliopsida</taxon>
        <taxon>Poales</taxon>
        <taxon>Poaceae</taxon>
        <taxon>PACMAD clade</taxon>
        <taxon>Chloridoideae</taxon>
        <taxon>Eragrostideae</taxon>
        <taxon>Eragrostidinae</taxon>
        <taxon>Eragrostis</taxon>
    </lineage>
</organism>
<dbReference type="GO" id="GO:0016887">
    <property type="term" value="F:ATP hydrolysis activity"/>
    <property type="evidence" value="ECO:0007669"/>
    <property type="project" value="InterPro"/>
</dbReference>
<dbReference type="PANTHER" id="PTHR48466:SF2">
    <property type="entry name" value="OS10G0509000 PROTEIN"/>
    <property type="match status" value="1"/>
</dbReference>
<evidence type="ECO:0000313" key="7">
    <source>
        <dbReference type="EMBL" id="TVU32050.1"/>
    </source>
</evidence>
<evidence type="ECO:0000256" key="4">
    <source>
        <dbReference type="SAM" id="Coils"/>
    </source>
</evidence>
<evidence type="ECO:0000256" key="2">
    <source>
        <dbReference type="ARBA" id="ARBA00022840"/>
    </source>
</evidence>
<dbReference type="SUPFAM" id="SSF48334">
    <property type="entry name" value="DNA repair protein MutS, domain III"/>
    <property type="match status" value="1"/>
</dbReference>
<evidence type="ECO:0000313" key="8">
    <source>
        <dbReference type="Proteomes" id="UP000324897"/>
    </source>
</evidence>
<dbReference type="AlphaFoldDB" id="A0A5J9VB02"/>
<keyword evidence="8" id="KW-1185">Reference proteome</keyword>
<dbReference type="EMBL" id="RWGY01000011">
    <property type="protein sequence ID" value="TVU32050.1"/>
    <property type="molecule type" value="Genomic_DNA"/>
</dbReference>
<keyword evidence="3" id="KW-0238">DNA-binding</keyword>
<dbReference type="GO" id="GO:0004519">
    <property type="term" value="F:endonuclease activity"/>
    <property type="evidence" value="ECO:0007669"/>
    <property type="project" value="InterPro"/>
</dbReference>
<dbReference type="InterPro" id="IPR036187">
    <property type="entry name" value="DNA_mismatch_repair_MutS_sf"/>
</dbReference>
<feature type="compositionally biased region" description="Basic and acidic residues" evidence="5">
    <location>
        <begin position="741"/>
        <end position="755"/>
    </location>
</feature>
<keyword evidence="2" id="KW-0067">ATP-binding</keyword>
<keyword evidence="4" id="KW-0175">Coiled coil</keyword>
<dbReference type="Proteomes" id="UP000324897">
    <property type="component" value="Chromosome 1"/>
</dbReference>
<feature type="non-terminal residue" evidence="7">
    <location>
        <position position="1"/>
    </location>
</feature>
<dbReference type="InterPro" id="IPR045076">
    <property type="entry name" value="MutS"/>
</dbReference>
<gene>
    <name evidence="7" type="ORF">EJB05_23766</name>
</gene>
<feature type="domain" description="DNA mismatch repair proteins mutS family" evidence="6">
    <location>
        <begin position="542"/>
        <end position="558"/>
    </location>
</feature>
<dbReference type="InterPro" id="IPR046893">
    <property type="entry name" value="MSSS"/>
</dbReference>
<evidence type="ECO:0000259" key="6">
    <source>
        <dbReference type="PROSITE" id="PS00486"/>
    </source>
</evidence>
<dbReference type="InterPro" id="IPR007696">
    <property type="entry name" value="DNA_mismatch_repair_MutS_core"/>
</dbReference>
<dbReference type="Pfam" id="PF00488">
    <property type="entry name" value="MutS_V"/>
    <property type="match status" value="1"/>
</dbReference>
<dbReference type="GO" id="GO:0045910">
    <property type="term" value="P:negative regulation of DNA recombination"/>
    <property type="evidence" value="ECO:0007669"/>
    <property type="project" value="InterPro"/>
</dbReference>
<dbReference type="Pfam" id="PF20297">
    <property type="entry name" value="MSSS"/>
    <property type="match status" value="1"/>
</dbReference>
<dbReference type="GO" id="GO:0140664">
    <property type="term" value="F:ATP-dependent DNA damage sensor activity"/>
    <property type="evidence" value="ECO:0007669"/>
    <property type="project" value="InterPro"/>
</dbReference>